<organism evidence="8 9">
    <name type="scientific">Candidatus Thermofonsia Clade 3 bacterium</name>
    <dbReference type="NCBI Taxonomy" id="2364212"/>
    <lineage>
        <taxon>Bacteria</taxon>
        <taxon>Bacillati</taxon>
        <taxon>Chloroflexota</taxon>
        <taxon>Candidatus Thermofontia</taxon>
        <taxon>Candidatus Thermofonsia Clade 3</taxon>
    </lineage>
</organism>
<evidence type="ECO:0000313" key="8">
    <source>
        <dbReference type="EMBL" id="PJF49076.1"/>
    </source>
</evidence>
<dbReference type="EMBL" id="PGTN01000001">
    <property type="protein sequence ID" value="PJF49076.1"/>
    <property type="molecule type" value="Genomic_DNA"/>
</dbReference>
<evidence type="ECO:0000313" key="9">
    <source>
        <dbReference type="Proteomes" id="UP000230790"/>
    </source>
</evidence>
<dbReference type="InterPro" id="IPR016162">
    <property type="entry name" value="Ald_DH_N"/>
</dbReference>
<dbReference type="GO" id="GO:0016620">
    <property type="term" value="F:oxidoreductase activity, acting on the aldehyde or oxo group of donors, NAD or NADP as acceptor"/>
    <property type="evidence" value="ECO:0007669"/>
    <property type="project" value="InterPro"/>
</dbReference>
<dbReference type="InterPro" id="IPR016161">
    <property type="entry name" value="Ald_DH/histidinol_DH"/>
</dbReference>
<dbReference type="Pfam" id="PF00171">
    <property type="entry name" value="Aldedh"/>
    <property type="match status" value="1"/>
</dbReference>
<keyword evidence="2 3" id="KW-0560">Oxidoreductase</keyword>
<dbReference type="Proteomes" id="UP000230790">
    <property type="component" value="Unassembled WGS sequence"/>
</dbReference>
<dbReference type="InterPro" id="IPR016163">
    <property type="entry name" value="Ald_DH_C"/>
</dbReference>
<evidence type="ECO:0000259" key="7">
    <source>
        <dbReference type="Pfam" id="PF00171"/>
    </source>
</evidence>
<feature type="domain" description="Aldehyde dehydrogenase" evidence="7">
    <location>
        <begin position="8"/>
        <end position="453"/>
    </location>
</feature>
<dbReference type="InterPro" id="IPR015590">
    <property type="entry name" value="Aldehyde_DH_dom"/>
</dbReference>
<feature type="active site" evidence="4 5">
    <location>
        <position position="231"/>
    </location>
</feature>
<accession>A0A2M8QGZ6</accession>
<name>A0A2M8QGZ6_9CHLR</name>
<dbReference type="CDD" id="cd07099">
    <property type="entry name" value="ALDH_DDALDH"/>
    <property type="match status" value="1"/>
</dbReference>
<dbReference type="InterPro" id="IPR029510">
    <property type="entry name" value="Ald_DH_CS_GLU"/>
</dbReference>
<comment type="similarity">
    <text evidence="1 3 6">Belongs to the aldehyde dehydrogenase family.</text>
</comment>
<evidence type="ECO:0000256" key="3">
    <source>
        <dbReference type="PIRNR" id="PIRNR036492"/>
    </source>
</evidence>
<evidence type="ECO:0000256" key="2">
    <source>
        <dbReference type="ARBA" id="ARBA00023002"/>
    </source>
</evidence>
<dbReference type="GO" id="GO:0006081">
    <property type="term" value="P:aldehyde metabolic process"/>
    <property type="evidence" value="ECO:0007669"/>
    <property type="project" value="InterPro"/>
</dbReference>
<dbReference type="InterPro" id="IPR012394">
    <property type="entry name" value="Aldehyde_DH_NAD(P)"/>
</dbReference>
<evidence type="ECO:0000256" key="4">
    <source>
        <dbReference type="PIRSR" id="PIRSR036492-1"/>
    </source>
</evidence>
<dbReference type="AlphaFoldDB" id="A0A2M8QGZ6"/>
<dbReference type="PIRSF" id="PIRSF036492">
    <property type="entry name" value="ALDH"/>
    <property type="match status" value="1"/>
</dbReference>
<dbReference type="FunFam" id="3.40.309.10:FF:000009">
    <property type="entry name" value="Aldehyde dehydrogenase A"/>
    <property type="match status" value="1"/>
</dbReference>
<reference evidence="8 9" key="1">
    <citation type="submission" date="2017-11" db="EMBL/GenBank/DDBJ databases">
        <title>Evolution of Phototrophy in the Chloroflexi Phylum Driven by Horizontal Gene Transfer.</title>
        <authorList>
            <person name="Ward L.M."/>
            <person name="Hemp J."/>
            <person name="Shih P.M."/>
            <person name="Mcglynn S.E."/>
            <person name="Fischer W."/>
        </authorList>
    </citation>
    <scope>NUCLEOTIDE SEQUENCE [LARGE SCALE GENOMIC DNA]</scope>
    <source>
        <strain evidence="8">JP3_7</strain>
    </source>
</reference>
<feature type="active site" evidence="4">
    <location>
        <position position="265"/>
    </location>
</feature>
<dbReference type="PROSITE" id="PS00687">
    <property type="entry name" value="ALDEHYDE_DEHYDR_GLU"/>
    <property type="match status" value="1"/>
</dbReference>
<dbReference type="PANTHER" id="PTHR11699">
    <property type="entry name" value="ALDEHYDE DEHYDROGENASE-RELATED"/>
    <property type="match status" value="1"/>
</dbReference>
<dbReference type="SUPFAM" id="SSF53720">
    <property type="entry name" value="ALDH-like"/>
    <property type="match status" value="1"/>
</dbReference>
<sequence length="511" mass="55105">MTELISRHSVTGEELGRAPICSADDVRAAVQAARRAQAAWAALTVRQRLDALKPLRRLLLTQADALAQLIVAEQGKDQIEAYGEVLSSLDLLSFYARRAERALRPRRLWPRLGALRAHRLIAQPYGVVGVISPWNYPLMLSMDPLSAALVAGNAVVLKPSEYTPLIGLKIGELARQAGLPEGLVQVVTGDATTGQALIAGGIDKLVFTGSAANGRKVAALAGQHLVPVTLELGGKDAAIVLADADLDRAAEGVLWGALLNAGQACLAIERIYVEQPVAEAFTQKLVEKAQRLRVGPATDPCNDVGAITTEAQFNVVQQQLQEAIQRGARVLTGGQPLPGPGRFFPPTVLTNVTDDMALMRDETFGPLLPIRPVRDVEEAIQLTNASPYGLTASIWTRDVRRGRQLLARLAVSDASINEHGASSTYAEVGWGGRKASGFGRTRGVEGLYEMVIWQHLSWPRLDLPLMRFPYSAAKVDFVRALLYLLFGTGRERASALKNILRFLLHGGQGNA</sequence>
<evidence type="ECO:0000256" key="1">
    <source>
        <dbReference type="ARBA" id="ARBA00009986"/>
    </source>
</evidence>
<dbReference type="PROSITE" id="PS00070">
    <property type="entry name" value="ALDEHYDE_DEHYDR_CYS"/>
    <property type="match status" value="1"/>
</dbReference>
<evidence type="ECO:0000256" key="6">
    <source>
        <dbReference type="RuleBase" id="RU003345"/>
    </source>
</evidence>
<gene>
    <name evidence="8" type="ORF">CUN48_00235</name>
</gene>
<comment type="caution">
    <text evidence="8">The sequence shown here is derived from an EMBL/GenBank/DDBJ whole genome shotgun (WGS) entry which is preliminary data.</text>
</comment>
<proteinExistence type="inferred from homology"/>
<protein>
    <recommendedName>
        <fullName evidence="3">Aldehyde dehydrogenase</fullName>
    </recommendedName>
</protein>
<evidence type="ECO:0000256" key="5">
    <source>
        <dbReference type="PROSITE-ProRule" id="PRU10007"/>
    </source>
</evidence>
<dbReference type="InterPro" id="IPR016160">
    <property type="entry name" value="Ald_DH_CS_CYS"/>
</dbReference>
<dbReference type="Gene3D" id="3.40.309.10">
    <property type="entry name" value="Aldehyde Dehydrogenase, Chain A, domain 2"/>
    <property type="match status" value="1"/>
</dbReference>
<dbReference type="Gene3D" id="3.40.605.10">
    <property type="entry name" value="Aldehyde Dehydrogenase, Chain A, domain 1"/>
    <property type="match status" value="1"/>
</dbReference>